<evidence type="ECO:0000313" key="4">
    <source>
        <dbReference type="Proteomes" id="UP001285441"/>
    </source>
</evidence>
<protein>
    <submittedName>
        <fullName evidence="3">Uncharacterized protein</fullName>
    </submittedName>
</protein>
<feature type="transmembrane region" description="Helical" evidence="2">
    <location>
        <begin position="26"/>
        <end position="44"/>
    </location>
</feature>
<keyword evidence="4" id="KW-1185">Reference proteome</keyword>
<reference evidence="3" key="2">
    <citation type="submission" date="2023-06" db="EMBL/GenBank/DDBJ databases">
        <authorList>
            <consortium name="Lawrence Berkeley National Laboratory"/>
            <person name="Haridas S."/>
            <person name="Hensen N."/>
            <person name="Bonometti L."/>
            <person name="Westerberg I."/>
            <person name="Brannstrom I.O."/>
            <person name="Guillou S."/>
            <person name="Cros-Aarteil S."/>
            <person name="Calhoun S."/>
            <person name="Kuo A."/>
            <person name="Mondo S."/>
            <person name="Pangilinan J."/>
            <person name="Riley R."/>
            <person name="LaButti K."/>
            <person name="Andreopoulos B."/>
            <person name="Lipzen A."/>
            <person name="Chen C."/>
            <person name="Yanf M."/>
            <person name="Daum C."/>
            <person name="Ng V."/>
            <person name="Clum A."/>
            <person name="Steindorff A."/>
            <person name="Ohm R."/>
            <person name="Martin F."/>
            <person name="Silar P."/>
            <person name="Natvig D."/>
            <person name="Lalanne C."/>
            <person name="Gautier V."/>
            <person name="Ament-velasquez S.L."/>
            <person name="Kruys A."/>
            <person name="Hutchinson M.I."/>
            <person name="Powell A.J."/>
            <person name="Barry K."/>
            <person name="Miller A.N."/>
            <person name="Grigoriev I.V."/>
            <person name="Debuchy R."/>
            <person name="Gladieux P."/>
            <person name="Thoren M.H."/>
            <person name="Johannesson H."/>
        </authorList>
    </citation>
    <scope>NUCLEOTIDE SEQUENCE</scope>
    <source>
        <strain evidence="3">CBS 232.78</strain>
    </source>
</reference>
<dbReference type="Proteomes" id="UP001285441">
    <property type="component" value="Unassembled WGS sequence"/>
</dbReference>
<dbReference type="CDD" id="cd22997">
    <property type="entry name" value="GT_LH"/>
    <property type="match status" value="1"/>
</dbReference>
<feature type="compositionally biased region" description="Basic and acidic residues" evidence="1">
    <location>
        <begin position="341"/>
        <end position="368"/>
    </location>
</feature>
<dbReference type="PANTHER" id="PTHR36587:SF2">
    <property type="entry name" value="EXPRESSION SITE-ASSOCIATED GENE 3 (ESAG3)-LIKE PROTEIN"/>
    <property type="match status" value="1"/>
</dbReference>
<proteinExistence type="predicted"/>
<dbReference type="PANTHER" id="PTHR36587">
    <property type="entry name" value="EXPRESSION SITE-ASSOCIATED GENE 3 (ESAG3)-LIKE PROTEIN"/>
    <property type="match status" value="1"/>
</dbReference>
<comment type="caution">
    <text evidence="3">The sequence shown here is derived from an EMBL/GenBank/DDBJ whole genome shotgun (WGS) entry which is preliminary data.</text>
</comment>
<keyword evidence="2" id="KW-1133">Transmembrane helix</keyword>
<name>A0AAE0U1I4_9PEZI</name>
<sequence>MVIGYLTCNRIQTKLHKMLGRAYRRFLMLLVLSIIFCWILFTTLDSSQALYALSRMYWPQIFAAAIYLDVTASDELADTNAYNKTWPRPQFHLLVDARSKNASLCRTLLSAVVQGYPPPILVGYGTREPPSSTTQLLNATLRAFTVLRLRDEDIVLWLGKDHWLQLPVEVTVRRYLQASDVINQRLAKQYAAVNVQQRILFPAAKRCSYDCNNTNTAIPESTLPRDVYGSSRRTSRPSPLLAEDPALSRPRFLSAGAMVGRVKDVTTFLKTALEEEKPKTTTTPHSSSLDFDETAIYSTLLQRQELARAAEKKRTAMRQSKLDQFRALLLPPELAAALLHENDNDEQHTSPRPLDDGLSEKKREKSNDTAELGITLDYESRIFQSDVSSSTPSTPSSDLQFLTFDRPNMILSPSRSAPHLYRDPVRLPPELSPLRSPLQHVSSSRDDDDDDVQQLRREVLWSTVELATNIAVPRGSIPAVLDMRNASPELAEEWWESMWFAGYYGRLLLKGYLQHRPPAKGNTPHISSSPLTAERAGAVEEAWNERGGKGGFWTGQGMLPILYVF</sequence>
<dbReference type="EMBL" id="JAULSW010000003">
    <property type="protein sequence ID" value="KAK3387129.1"/>
    <property type="molecule type" value="Genomic_DNA"/>
</dbReference>
<organism evidence="3 4">
    <name type="scientific">Podospora didyma</name>
    <dbReference type="NCBI Taxonomy" id="330526"/>
    <lineage>
        <taxon>Eukaryota</taxon>
        <taxon>Fungi</taxon>
        <taxon>Dikarya</taxon>
        <taxon>Ascomycota</taxon>
        <taxon>Pezizomycotina</taxon>
        <taxon>Sordariomycetes</taxon>
        <taxon>Sordariomycetidae</taxon>
        <taxon>Sordariales</taxon>
        <taxon>Podosporaceae</taxon>
        <taxon>Podospora</taxon>
    </lineage>
</organism>
<feature type="region of interest" description="Disordered" evidence="1">
    <location>
        <begin position="341"/>
        <end position="371"/>
    </location>
</feature>
<keyword evidence="2" id="KW-0472">Membrane</keyword>
<keyword evidence="2" id="KW-0812">Transmembrane</keyword>
<reference evidence="3" key="1">
    <citation type="journal article" date="2023" name="Mol. Phylogenet. Evol.">
        <title>Genome-scale phylogeny and comparative genomics of the fungal order Sordariales.</title>
        <authorList>
            <person name="Hensen N."/>
            <person name="Bonometti L."/>
            <person name="Westerberg I."/>
            <person name="Brannstrom I.O."/>
            <person name="Guillou S."/>
            <person name="Cros-Aarteil S."/>
            <person name="Calhoun S."/>
            <person name="Haridas S."/>
            <person name="Kuo A."/>
            <person name="Mondo S."/>
            <person name="Pangilinan J."/>
            <person name="Riley R."/>
            <person name="LaButti K."/>
            <person name="Andreopoulos B."/>
            <person name="Lipzen A."/>
            <person name="Chen C."/>
            <person name="Yan M."/>
            <person name="Daum C."/>
            <person name="Ng V."/>
            <person name="Clum A."/>
            <person name="Steindorff A."/>
            <person name="Ohm R.A."/>
            <person name="Martin F."/>
            <person name="Silar P."/>
            <person name="Natvig D.O."/>
            <person name="Lalanne C."/>
            <person name="Gautier V."/>
            <person name="Ament-Velasquez S.L."/>
            <person name="Kruys A."/>
            <person name="Hutchinson M.I."/>
            <person name="Powell A.J."/>
            <person name="Barry K."/>
            <person name="Miller A.N."/>
            <person name="Grigoriev I.V."/>
            <person name="Debuchy R."/>
            <person name="Gladieux P."/>
            <person name="Hiltunen Thoren M."/>
            <person name="Johannesson H."/>
        </authorList>
    </citation>
    <scope>NUCLEOTIDE SEQUENCE</scope>
    <source>
        <strain evidence="3">CBS 232.78</strain>
    </source>
</reference>
<gene>
    <name evidence="3" type="ORF">B0H63DRAFT_150279</name>
</gene>
<evidence type="ECO:0000256" key="2">
    <source>
        <dbReference type="SAM" id="Phobius"/>
    </source>
</evidence>
<evidence type="ECO:0000313" key="3">
    <source>
        <dbReference type="EMBL" id="KAK3387129.1"/>
    </source>
</evidence>
<accession>A0AAE0U1I4</accession>
<dbReference type="AlphaFoldDB" id="A0AAE0U1I4"/>
<evidence type="ECO:0000256" key="1">
    <source>
        <dbReference type="SAM" id="MobiDB-lite"/>
    </source>
</evidence>
<feature type="region of interest" description="Disordered" evidence="1">
    <location>
        <begin position="220"/>
        <end position="243"/>
    </location>
</feature>
<feature type="compositionally biased region" description="Low complexity" evidence="1">
    <location>
        <begin position="230"/>
        <end position="239"/>
    </location>
</feature>
<feature type="region of interest" description="Disordered" evidence="1">
    <location>
        <begin position="426"/>
        <end position="452"/>
    </location>
</feature>